<feature type="transmembrane region" description="Helical" evidence="6">
    <location>
        <begin position="216"/>
        <end position="233"/>
    </location>
</feature>
<keyword evidence="8" id="KW-1185">Reference proteome</keyword>
<dbReference type="InterPro" id="IPR002549">
    <property type="entry name" value="AI-2E-like"/>
</dbReference>
<dbReference type="RefSeq" id="WP_066533317.1">
    <property type="nucleotide sequence ID" value="NZ_JAOBYP010000023.1"/>
</dbReference>
<comment type="similarity">
    <text evidence="2">Belongs to the autoinducer-2 exporter (AI-2E) (TC 2.A.86) family.</text>
</comment>
<evidence type="ECO:0000256" key="5">
    <source>
        <dbReference type="ARBA" id="ARBA00023136"/>
    </source>
</evidence>
<dbReference type="STRING" id="1219032.GCA_001515545_00169"/>
<feature type="transmembrane region" description="Helical" evidence="6">
    <location>
        <begin position="12"/>
        <end position="43"/>
    </location>
</feature>
<keyword evidence="5 6" id="KW-0472">Membrane</keyword>
<proteinExistence type="inferred from homology"/>
<dbReference type="AlphaFoldDB" id="A0A2A7V0H6"/>
<evidence type="ECO:0000256" key="2">
    <source>
        <dbReference type="ARBA" id="ARBA00009773"/>
    </source>
</evidence>
<reference evidence="8" key="1">
    <citation type="submission" date="2017-09" db="EMBL/GenBank/DDBJ databases">
        <title>FDA dAtabase for Regulatory Grade micrObial Sequences (FDA-ARGOS): Supporting development and validation of Infectious Disease Dx tests.</title>
        <authorList>
            <person name="Minogue T."/>
            <person name="Wolcott M."/>
            <person name="Wasieloski L."/>
            <person name="Aguilar W."/>
            <person name="Moore D."/>
            <person name="Tallon L."/>
            <person name="Sadzewicz L."/>
            <person name="Ott S."/>
            <person name="Zhao X."/>
            <person name="Nagaraj S."/>
            <person name="Vavikolanu K."/>
            <person name="Aluvathingal J."/>
            <person name="Nadendla S."/>
            <person name="Sichtig H."/>
        </authorList>
    </citation>
    <scope>NUCLEOTIDE SEQUENCE [LARGE SCALE GENOMIC DNA]</scope>
    <source>
        <strain evidence="8">FDAARGOS_394</strain>
    </source>
</reference>
<feature type="transmembrane region" description="Helical" evidence="6">
    <location>
        <begin position="63"/>
        <end position="85"/>
    </location>
</feature>
<protein>
    <submittedName>
        <fullName evidence="7">AI-2E family transporter</fullName>
    </submittedName>
</protein>
<accession>A0A2A7V0H6</accession>
<feature type="transmembrane region" description="Helical" evidence="6">
    <location>
        <begin position="276"/>
        <end position="298"/>
    </location>
</feature>
<name>A0A2A7V0H6_COMTR</name>
<dbReference type="EMBL" id="PDEA01000001">
    <property type="protein sequence ID" value="PEH91089.1"/>
    <property type="molecule type" value="Genomic_DNA"/>
</dbReference>
<evidence type="ECO:0000256" key="6">
    <source>
        <dbReference type="SAM" id="Phobius"/>
    </source>
</evidence>
<keyword evidence="4 6" id="KW-1133">Transmembrane helix</keyword>
<dbReference type="GO" id="GO:0016020">
    <property type="term" value="C:membrane"/>
    <property type="evidence" value="ECO:0007669"/>
    <property type="project" value="UniProtKB-SubCell"/>
</dbReference>
<dbReference type="PANTHER" id="PTHR21716:SF4">
    <property type="entry name" value="TRANSMEMBRANE PROTEIN 245"/>
    <property type="match status" value="1"/>
</dbReference>
<evidence type="ECO:0000256" key="1">
    <source>
        <dbReference type="ARBA" id="ARBA00004141"/>
    </source>
</evidence>
<keyword evidence="3 6" id="KW-0812">Transmembrane</keyword>
<sequence>MRSENANKYTFALLLAAVTLGFLTILWPFVGAVFWAVVLAILFQPLNRRLLARMPRYPNSATLLTLLLCLLVVILPLIAITLSVIQEAASVYHRMSSGQMNLVTYIQQIKAALPDWALDILDRLNLSTLTEIQQRLAVVAGEAAKSFATKAVNLGQGTLSFVVGFGIMLYLLFFLLRDGTKLAPRIRDAIPLDREHKTQLLSKFTTVIKATVKGNLAVAAAQGALGGLIFWILDIDAPVLWGVLMAFLSLLPAVGAGLIWGPVAIYFLATGSWSQGLILTAYGILVIGLVDNILRPLLVGKDTKMPDYVVLISTLGGMSLFGLSGFVVGPAIAALFMATWDIYAPPAAENTPR</sequence>
<evidence type="ECO:0000313" key="8">
    <source>
        <dbReference type="Proteomes" id="UP000220246"/>
    </source>
</evidence>
<gene>
    <name evidence="7" type="ORF">CRM82_14075</name>
</gene>
<feature type="transmembrane region" description="Helical" evidence="6">
    <location>
        <begin position="310"/>
        <end position="336"/>
    </location>
</feature>
<dbReference type="GeneID" id="80801748"/>
<evidence type="ECO:0000313" key="7">
    <source>
        <dbReference type="EMBL" id="PEH91089.1"/>
    </source>
</evidence>
<dbReference type="OrthoDB" id="106838at2"/>
<organism evidence="7 8">
    <name type="scientific">Comamonas terrigena</name>
    <dbReference type="NCBI Taxonomy" id="32013"/>
    <lineage>
        <taxon>Bacteria</taxon>
        <taxon>Pseudomonadati</taxon>
        <taxon>Pseudomonadota</taxon>
        <taxon>Betaproteobacteria</taxon>
        <taxon>Burkholderiales</taxon>
        <taxon>Comamonadaceae</taxon>
        <taxon>Comamonas</taxon>
    </lineage>
</organism>
<evidence type="ECO:0000256" key="3">
    <source>
        <dbReference type="ARBA" id="ARBA00022692"/>
    </source>
</evidence>
<feature type="transmembrane region" description="Helical" evidence="6">
    <location>
        <begin position="239"/>
        <end position="269"/>
    </location>
</feature>
<feature type="transmembrane region" description="Helical" evidence="6">
    <location>
        <begin position="157"/>
        <end position="176"/>
    </location>
</feature>
<dbReference type="PANTHER" id="PTHR21716">
    <property type="entry name" value="TRANSMEMBRANE PROTEIN"/>
    <property type="match status" value="1"/>
</dbReference>
<dbReference type="Pfam" id="PF01594">
    <property type="entry name" value="AI-2E_transport"/>
    <property type="match status" value="1"/>
</dbReference>
<comment type="caution">
    <text evidence="7">The sequence shown here is derived from an EMBL/GenBank/DDBJ whole genome shotgun (WGS) entry which is preliminary data.</text>
</comment>
<dbReference type="Proteomes" id="UP000220246">
    <property type="component" value="Unassembled WGS sequence"/>
</dbReference>
<evidence type="ECO:0000256" key="4">
    <source>
        <dbReference type="ARBA" id="ARBA00022989"/>
    </source>
</evidence>
<comment type="subcellular location">
    <subcellularLocation>
        <location evidence="1">Membrane</location>
        <topology evidence="1">Multi-pass membrane protein</topology>
    </subcellularLocation>
</comment>